<dbReference type="InterPro" id="IPR036691">
    <property type="entry name" value="Endo/exonu/phosph_ase_sf"/>
</dbReference>
<evidence type="ECO:0000313" key="3">
    <source>
        <dbReference type="EMBL" id="AJY48110.1"/>
    </source>
</evidence>
<dbReference type="Proteomes" id="UP000032611">
    <property type="component" value="Chromosome"/>
</dbReference>
<dbReference type="InterPro" id="IPR005135">
    <property type="entry name" value="Endo/exonuclease/phosphatase"/>
</dbReference>
<name>A0A0D5LVX1_MAREN</name>
<dbReference type="Gene3D" id="3.60.10.10">
    <property type="entry name" value="Endonuclease/exonuclease/phosphatase"/>
    <property type="match status" value="1"/>
</dbReference>
<evidence type="ECO:0000256" key="1">
    <source>
        <dbReference type="SAM" id="Phobius"/>
    </source>
</evidence>
<keyword evidence="4" id="KW-1185">Reference proteome</keyword>
<reference evidence="3 4" key="1">
    <citation type="journal article" date="2015" name="Genome Announc.">
        <title>Complete genome sequence of Martelella endophytica YC6887, which has antifungal activity associated with a halophyte.</title>
        <authorList>
            <person name="Khan A."/>
            <person name="Khan H."/>
            <person name="Chung E.J."/>
            <person name="Hossain M.T."/>
            <person name="Chung Y.R."/>
        </authorList>
    </citation>
    <scope>NUCLEOTIDE SEQUENCE [LARGE SCALE GENOMIC DNA]</scope>
    <source>
        <strain evidence="3">YC6887</strain>
    </source>
</reference>
<proteinExistence type="predicted"/>
<dbReference type="Pfam" id="PF03372">
    <property type="entry name" value="Exo_endo_phos"/>
    <property type="match status" value="1"/>
</dbReference>
<dbReference type="STRING" id="1486262.TM49_10370"/>
<evidence type="ECO:0000313" key="4">
    <source>
        <dbReference type="Proteomes" id="UP000032611"/>
    </source>
</evidence>
<gene>
    <name evidence="3" type="ORF">TM49_10370</name>
</gene>
<dbReference type="HOGENOM" id="CLU_873982_0_0_5"/>
<dbReference type="AlphaFoldDB" id="A0A0D5LVX1"/>
<organism evidence="3 4">
    <name type="scientific">Martelella endophytica</name>
    <dbReference type="NCBI Taxonomy" id="1486262"/>
    <lineage>
        <taxon>Bacteria</taxon>
        <taxon>Pseudomonadati</taxon>
        <taxon>Pseudomonadota</taxon>
        <taxon>Alphaproteobacteria</taxon>
        <taxon>Hyphomicrobiales</taxon>
        <taxon>Aurantimonadaceae</taxon>
        <taxon>Martelella</taxon>
    </lineage>
</organism>
<dbReference type="GO" id="GO:0003824">
    <property type="term" value="F:catalytic activity"/>
    <property type="evidence" value="ECO:0007669"/>
    <property type="project" value="InterPro"/>
</dbReference>
<dbReference type="KEGG" id="mey:TM49_10370"/>
<feature type="transmembrane region" description="Helical" evidence="1">
    <location>
        <begin position="29"/>
        <end position="48"/>
    </location>
</feature>
<dbReference type="SUPFAM" id="SSF56219">
    <property type="entry name" value="DNase I-like"/>
    <property type="match status" value="1"/>
</dbReference>
<dbReference type="EMBL" id="CP010803">
    <property type="protein sequence ID" value="AJY48110.1"/>
    <property type="molecule type" value="Genomic_DNA"/>
</dbReference>
<keyword evidence="1" id="KW-1133">Transmembrane helix</keyword>
<feature type="domain" description="Endonuclease/exonuclease/phosphatase" evidence="2">
    <location>
        <begin position="93"/>
        <end position="291"/>
    </location>
</feature>
<protein>
    <recommendedName>
        <fullName evidence="2">Endonuclease/exonuclease/phosphatase domain-containing protein</fullName>
    </recommendedName>
</protein>
<keyword evidence="1" id="KW-0472">Membrane</keyword>
<keyword evidence="1" id="KW-0812">Transmembrane</keyword>
<dbReference type="PATRIC" id="fig|1486262.3.peg.2148"/>
<accession>A0A0D5LVX1</accession>
<sequence>MAGTFAILAILLCLLPSLSRDWFSAFIGGMRLHIAIAAFLFSLAFICIGRTAWHAPPLFIAAALLLYVGYLHETVVQRAAAGTPGASFRLIEFNMLGDNDRGGDIAAWLIAEKADVIYALESGPLRAHLPELEKVYPYRIGCGEMTTRCDLMMLSRHPLEDGKLLSMGSLRSERFIRASIELDGRQVNLVAAHFTKPFFDAIQQDELRVAQRRLRRIEGPVVLGGDFNSSLLSPDIIAFMKASGLRAHAHEPRTWPVNIPAIGLPIDHILVRAPAHIDSLKRMPDALGSNHFGLIADISLRETAR</sequence>
<evidence type="ECO:0000259" key="2">
    <source>
        <dbReference type="Pfam" id="PF03372"/>
    </source>
</evidence>